<dbReference type="Gene3D" id="3.40.50.720">
    <property type="entry name" value="NAD(P)-binding Rossmann-like Domain"/>
    <property type="match status" value="2"/>
</dbReference>
<keyword evidence="3" id="KW-0520">NAD</keyword>
<keyword evidence="2 4" id="KW-0560">Oxidoreductase</keyword>
<evidence type="ECO:0000256" key="1">
    <source>
        <dbReference type="ARBA" id="ARBA00005854"/>
    </source>
</evidence>
<feature type="domain" description="D-isomer specific 2-hydroxyacid dehydrogenase catalytic" evidence="5">
    <location>
        <begin position="10"/>
        <end position="308"/>
    </location>
</feature>
<evidence type="ECO:0000256" key="2">
    <source>
        <dbReference type="ARBA" id="ARBA00023002"/>
    </source>
</evidence>
<gene>
    <name evidence="7" type="ORF">CR105_09060</name>
</gene>
<organism evidence="7 8">
    <name type="scientific">Massilia eurypsychrophila</name>
    <dbReference type="NCBI Taxonomy" id="1485217"/>
    <lineage>
        <taxon>Bacteria</taxon>
        <taxon>Pseudomonadati</taxon>
        <taxon>Pseudomonadota</taxon>
        <taxon>Betaproteobacteria</taxon>
        <taxon>Burkholderiales</taxon>
        <taxon>Oxalobacteraceae</taxon>
        <taxon>Telluria group</taxon>
        <taxon>Massilia</taxon>
    </lineage>
</organism>
<dbReference type="SUPFAM" id="SSF52283">
    <property type="entry name" value="Formate/glycerate dehydrogenase catalytic domain-like"/>
    <property type="match status" value="1"/>
</dbReference>
<evidence type="ECO:0000259" key="6">
    <source>
        <dbReference type="Pfam" id="PF02826"/>
    </source>
</evidence>
<sequence length="311" mass="31397">MTVLISEFMDEGAVAALAAEFATDYDPDLVDHRAALLARVAGATALIVRNRTQVDGAVLDAAPLLRVVGRLGVGLDNIDVAACAARGVAVIPATGANALAVAEYVICTAMALLRQAYTRSGETAAGAWPRGALSNGREIGGKTLGLIGFGGIGQLCASLARGLGMQVVAHDPLLAAASPLWAQTGVGRRSLEALLAESDVVSLHAPLTPGTRNLIDAAALGRMRAGAILVNTSRGGIVDETALSAALHSGHLGGAAIDVFEQEPLGAGSALADAPNAILTPHIAGVTSESNLRVSGLIAERVAALLRTAPH</sequence>
<comment type="caution">
    <text evidence="7">The sequence shown here is derived from an EMBL/GenBank/DDBJ whole genome shotgun (WGS) entry which is preliminary data.</text>
</comment>
<evidence type="ECO:0000256" key="3">
    <source>
        <dbReference type="ARBA" id="ARBA00023027"/>
    </source>
</evidence>
<dbReference type="EMBL" id="PDOC01000004">
    <property type="protein sequence ID" value="PIL45318.1"/>
    <property type="molecule type" value="Genomic_DNA"/>
</dbReference>
<evidence type="ECO:0000256" key="4">
    <source>
        <dbReference type="RuleBase" id="RU003719"/>
    </source>
</evidence>
<evidence type="ECO:0000259" key="5">
    <source>
        <dbReference type="Pfam" id="PF00389"/>
    </source>
</evidence>
<feature type="domain" description="D-isomer specific 2-hydroxyacid dehydrogenase NAD-binding" evidence="6">
    <location>
        <begin position="108"/>
        <end position="284"/>
    </location>
</feature>
<dbReference type="InterPro" id="IPR050857">
    <property type="entry name" value="D-2-hydroxyacid_DH"/>
</dbReference>
<dbReference type="OrthoDB" id="9805416at2"/>
<dbReference type="RefSeq" id="WP_099788113.1">
    <property type="nucleotide sequence ID" value="NZ_JBHLYV010000031.1"/>
</dbReference>
<dbReference type="PANTHER" id="PTHR42789:SF1">
    <property type="entry name" value="D-ISOMER SPECIFIC 2-HYDROXYACID DEHYDROGENASE FAMILY PROTEIN (AFU_ORTHOLOGUE AFUA_6G10090)"/>
    <property type="match status" value="1"/>
</dbReference>
<dbReference type="AlphaFoldDB" id="A0A2G8TI48"/>
<dbReference type="PANTHER" id="PTHR42789">
    <property type="entry name" value="D-ISOMER SPECIFIC 2-HYDROXYACID DEHYDROGENASE FAMILY PROTEIN (AFU_ORTHOLOGUE AFUA_6G10090)"/>
    <property type="match status" value="1"/>
</dbReference>
<dbReference type="InterPro" id="IPR006139">
    <property type="entry name" value="D-isomer_2_OHA_DH_cat_dom"/>
</dbReference>
<dbReference type="Pfam" id="PF00389">
    <property type="entry name" value="2-Hacid_dh"/>
    <property type="match status" value="1"/>
</dbReference>
<name>A0A2G8TI48_9BURK</name>
<dbReference type="PROSITE" id="PS00671">
    <property type="entry name" value="D_2_HYDROXYACID_DH_3"/>
    <property type="match status" value="1"/>
</dbReference>
<accession>A0A2G8TI48</accession>
<reference evidence="7 8" key="1">
    <citation type="submission" date="2017-10" db="EMBL/GenBank/DDBJ databases">
        <title>Massilia psychrophilum sp. nov., a novel purple-pigmented bacterium isolated from Tianshan glacier, Xinjiang Municipality, China.</title>
        <authorList>
            <person name="Wang H."/>
        </authorList>
    </citation>
    <scope>NUCLEOTIDE SEQUENCE [LARGE SCALE GENOMIC DNA]</scope>
    <source>
        <strain evidence="7 8">JCM 30074</strain>
    </source>
</reference>
<evidence type="ECO:0000313" key="7">
    <source>
        <dbReference type="EMBL" id="PIL45318.1"/>
    </source>
</evidence>
<dbReference type="SUPFAM" id="SSF51735">
    <property type="entry name" value="NAD(P)-binding Rossmann-fold domains"/>
    <property type="match status" value="1"/>
</dbReference>
<keyword evidence="8" id="KW-1185">Reference proteome</keyword>
<protein>
    <submittedName>
        <fullName evidence="7">3-phosphoglycerate dehydrogenase</fullName>
    </submittedName>
</protein>
<dbReference type="FunFam" id="3.40.50.720:FF:000203">
    <property type="entry name" value="D-3-phosphoglycerate dehydrogenase (SerA)"/>
    <property type="match status" value="1"/>
</dbReference>
<dbReference type="Proteomes" id="UP000230390">
    <property type="component" value="Unassembled WGS sequence"/>
</dbReference>
<dbReference type="InterPro" id="IPR036291">
    <property type="entry name" value="NAD(P)-bd_dom_sf"/>
</dbReference>
<dbReference type="InterPro" id="IPR006140">
    <property type="entry name" value="D-isomer_DH_NAD-bd"/>
</dbReference>
<proteinExistence type="inferred from homology"/>
<comment type="similarity">
    <text evidence="1 4">Belongs to the D-isomer specific 2-hydroxyacid dehydrogenase family.</text>
</comment>
<evidence type="ECO:0000313" key="8">
    <source>
        <dbReference type="Proteomes" id="UP000230390"/>
    </source>
</evidence>
<dbReference type="PROSITE" id="PS00670">
    <property type="entry name" value="D_2_HYDROXYACID_DH_2"/>
    <property type="match status" value="1"/>
</dbReference>
<dbReference type="CDD" id="cd12173">
    <property type="entry name" value="PGDH_4"/>
    <property type="match status" value="1"/>
</dbReference>
<dbReference type="GO" id="GO:0051287">
    <property type="term" value="F:NAD binding"/>
    <property type="evidence" value="ECO:0007669"/>
    <property type="project" value="InterPro"/>
</dbReference>
<dbReference type="Pfam" id="PF02826">
    <property type="entry name" value="2-Hacid_dh_C"/>
    <property type="match status" value="1"/>
</dbReference>
<dbReference type="GO" id="GO:0016616">
    <property type="term" value="F:oxidoreductase activity, acting on the CH-OH group of donors, NAD or NADP as acceptor"/>
    <property type="evidence" value="ECO:0007669"/>
    <property type="project" value="InterPro"/>
</dbReference>
<dbReference type="InterPro" id="IPR029753">
    <property type="entry name" value="D-isomer_DH_CS"/>
</dbReference>